<feature type="region of interest" description="Disordered" evidence="4">
    <location>
        <begin position="24"/>
        <end position="53"/>
    </location>
</feature>
<feature type="signal peptide" evidence="5">
    <location>
        <begin position="1"/>
        <end position="26"/>
    </location>
</feature>
<sequence length="285" mass="33059">MKTSRKRLVLIIAMSAFLFAPQNASAQKHHKKHSKDDMEQVETEPDAPVKMSWHDEPLETPELADLSGHGIIMNNKTFRGNRNSNINNKFTEGIDISHYQGSINWDLVGDEPISYVYIKATEGANYVDSYYEYNRSEARRVGLSVGSYHFYRPNVSPKVQFANMTRIVKADEQDLVPLIDIEFRGKEPKSRFISDLREFVEMVTEHYGKKPLLYTYHNFYNNHLLGEFGDYQFMIARYQSNEPWLNDGKDYIMWQYSDKGSISGIKGNVDRSRIMGSYKLHELGM</sequence>
<dbReference type="PROSITE" id="PS51904">
    <property type="entry name" value="GLYCOSYL_HYDROL_F25_2"/>
    <property type="match status" value="1"/>
</dbReference>
<proteinExistence type="inferred from homology"/>
<dbReference type="InterPro" id="IPR002053">
    <property type="entry name" value="Glyco_hydro_25"/>
</dbReference>
<dbReference type="GO" id="GO:0016998">
    <property type="term" value="P:cell wall macromolecule catabolic process"/>
    <property type="evidence" value="ECO:0007669"/>
    <property type="project" value="InterPro"/>
</dbReference>
<keyword evidence="2 6" id="KW-0378">Hydrolase</keyword>
<dbReference type="EMBL" id="CP033459">
    <property type="protein sequence ID" value="QFQ13499.1"/>
    <property type="molecule type" value="Genomic_DNA"/>
</dbReference>
<dbReference type="SMART" id="SM00641">
    <property type="entry name" value="Glyco_25"/>
    <property type="match status" value="1"/>
</dbReference>
<evidence type="ECO:0000256" key="3">
    <source>
        <dbReference type="ARBA" id="ARBA00023295"/>
    </source>
</evidence>
<accession>A0A5P8E8Z3</accession>
<dbReference type="RefSeq" id="WP_111898824.1">
    <property type="nucleotide sequence ID" value="NZ_CP033459.1"/>
</dbReference>
<name>A0A5P8E8Z3_9BACT</name>
<gene>
    <name evidence="6" type="ORF">C7Y71_011045</name>
</gene>
<dbReference type="AlphaFoldDB" id="A0A5P8E8Z3"/>
<feature type="chain" id="PRO_5024446118" evidence="5">
    <location>
        <begin position="27"/>
        <end position="285"/>
    </location>
</feature>
<dbReference type="GO" id="GO:0009253">
    <property type="term" value="P:peptidoglycan catabolic process"/>
    <property type="evidence" value="ECO:0007669"/>
    <property type="project" value="InterPro"/>
</dbReference>
<evidence type="ECO:0000256" key="1">
    <source>
        <dbReference type="ARBA" id="ARBA00010646"/>
    </source>
</evidence>
<dbReference type="PANTHER" id="PTHR34135">
    <property type="entry name" value="LYSOZYME"/>
    <property type="match status" value="1"/>
</dbReference>
<dbReference type="Proteomes" id="UP000249375">
    <property type="component" value="Chromosome"/>
</dbReference>
<dbReference type="Pfam" id="PF01183">
    <property type="entry name" value="Glyco_hydro_25"/>
    <property type="match status" value="1"/>
</dbReference>
<dbReference type="PANTHER" id="PTHR34135:SF2">
    <property type="entry name" value="LYSOZYME"/>
    <property type="match status" value="1"/>
</dbReference>
<evidence type="ECO:0000313" key="6">
    <source>
        <dbReference type="EMBL" id="QFQ13499.1"/>
    </source>
</evidence>
<evidence type="ECO:0000256" key="5">
    <source>
        <dbReference type="SAM" id="SignalP"/>
    </source>
</evidence>
<dbReference type="InterPro" id="IPR018077">
    <property type="entry name" value="Glyco_hydro_fam25_subgr"/>
</dbReference>
<keyword evidence="7" id="KW-1185">Reference proteome</keyword>
<dbReference type="KEGG" id="alq:C7Y71_011045"/>
<organism evidence="6 7">
    <name type="scientific">Pseudoprevotella muciniphila</name>
    <dbReference type="NCBI Taxonomy" id="2133944"/>
    <lineage>
        <taxon>Bacteria</taxon>
        <taxon>Pseudomonadati</taxon>
        <taxon>Bacteroidota</taxon>
        <taxon>Bacteroidia</taxon>
        <taxon>Bacteroidales</taxon>
        <taxon>Prevotellaceae</taxon>
        <taxon>Pseudoprevotella</taxon>
    </lineage>
</organism>
<dbReference type="GO" id="GO:0016052">
    <property type="term" value="P:carbohydrate catabolic process"/>
    <property type="evidence" value="ECO:0007669"/>
    <property type="project" value="TreeGrafter"/>
</dbReference>
<protein>
    <submittedName>
        <fullName evidence="6">Glycosyl hydrolase family 25</fullName>
    </submittedName>
</protein>
<keyword evidence="5" id="KW-0732">Signal</keyword>
<dbReference type="SUPFAM" id="SSF51445">
    <property type="entry name" value="(Trans)glycosidases"/>
    <property type="match status" value="1"/>
</dbReference>
<evidence type="ECO:0000313" key="7">
    <source>
        <dbReference type="Proteomes" id="UP000249375"/>
    </source>
</evidence>
<dbReference type="Gene3D" id="3.20.20.80">
    <property type="entry name" value="Glycosidases"/>
    <property type="match status" value="1"/>
</dbReference>
<evidence type="ECO:0000256" key="4">
    <source>
        <dbReference type="SAM" id="MobiDB-lite"/>
    </source>
</evidence>
<evidence type="ECO:0000256" key="2">
    <source>
        <dbReference type="ARBA" id="ARBA00022801"/>
    </source>
</evidence>
<reference evidence="6 7" key="1">
    <citation type="submission" date="2018-11" db="EMBL/GenBank/DDBJ databases">
        <authorList>
            <person name="Na S.W."/>
            <person name="Baik M."/>
        </authorList>
    </citation>
    <scope>NUCLEOTIDE SEQUENCE [LARGE SCALE GENOMIC DNA]</scope>
    <source>
        <strain evidence="6 7">E39</strain>
    </source>
</reference>
<comment type="similarity">
    <text evidence="1">Belongs to the glycosyl hydrolase 25 family.</text>
</comment>
<dbReference type="OrthoDB" id="9798192at2"/>
<keyword evidence="3" id="KW-0326">Glycosidase</keyword>
<dbReference type="InterPro" id="IPR017853">
    <property type="entry name" value="GH"/>
</dbReference>
<dbReference type="GO" id="GO:0003796">
    <property type="term" value="F:lysozyme activity"/>
    <property type="evidence" value="ECO:0007669"/>
    <property type="project" value="InterPro"/>
</dbReference>